<evidence type="ECO:0000313" key="4">
    <source>
        <dbReference type="EMBL" id="RMB82514.1"/>
    </source>
</evidence>
<feature type="region of interest" description="Disordered" evidence="1">
    <location>
        <begin position="29"/>
        <end position="61"/>
    </location>
</feature>
<gene>
    <name evidence="4" type="ORF">CTZ28_29145</name>
</gene>
<evidence type="ECO:0008006" key="6">
    <source>
        <dbReference type="Google" id="ProtNLM"/>
    </source>
</evidence>
<dbReference type="Proteomes" id="UP000270471">
    <property type="component" value="Unassembled WGS sequence"/>
</dbReference>
<dbReference type="EMBL" id="PENI01000022">
    <property type="protein sequence ID" value="RMB82514.1"/>
    <property type="molecule type" value="Genomic_DNA"/>
</dbReference>
<dbReference type="AlphaFoldDB" id="A0A3M0I148"/>
<feature type="transmembrane region" description="Helical" evidence="2">
    <location>
        <begin position="344"/>
        <end position="363"/>
    </location>
</feature>
<feature type="transmembrane region" description="Helical" evidence="2">
    <location>
        <begin position="302"/>
        <end position="323"/>
    </location>
</feature>
<proteinExistence type="predicted"/>
<keyword evidence="2" id="KW-1133">Transmembrane helix</keyword>
<feature type="chain" id="PRO_5018122454" description="DUF916 domain-containing protein" evidence="3">
    <location>
        <begin position="29"/>
        <end position="608"/>
    </location>
</feature>
<evidence type="ECO:0000313" key="5">
    <source>
        <dbReference type="Proteomes" id="UP000270471"/>
    </source>
</evidence>
<accession>A0A3M0I148</accession>
<comment type="caution">
    <text evidence="4">The sequence shown here is derived from an EMBL/GenBank/DDBJ whole genome shotgun (WGS) entry which is preliminary data.</text>
</comment>
<dbReference type="OrthoDB" id="4336304at2"/>
<evidence type="ECO:0000256" key="3">
    <source>
        <dbReference type="SAM" id="SignalP"/>
    </source>
</evidence>
<feature type="transmembrane region" description="Helical" evidence="2">
    <location>
        <begin position="573"/>
        <end position="594"/>
    </location>
</feature>
<reference evidence="4 5" key="1">
    <citation type="submission" date="2017-11" db="EMBL/GenBank/DDBJ databases">
        <title>Draft genome of actinobacteria isolated from guarana (Paullinia cupana (Mart.) Ducke.</title>
        <authorList>
            <person name="Siqueira K.A."/>
            <person name="Liotti R.G."/>
            <person name="Mendes T.A.O."/>
            <person name="Soares M.A."/>
        </authorList>
    </citation>
    <scope>NUCLEOTIDE SEQUENCE [LARGE SCALE GENOMIC DNA]</scope>
    <source>
        <strain evidence="4 5">193</strain>
    </source>
</reference>
<keyword evidence="5" id="KW-1185">Reference proteome</keyword>
<feature type="signal peptide" evidence="3">
    <location>
        <begin position="1"/>
        <end position="28"/>
    </location>
</feature>
<sequence>MITTSARRIAAVLAACLLAVLPATHASAAAPGAGGTGRTTFGVQPSAAKKPDTRPNFSYGATPGARVTDHLAVFNYGKKPLTLRVYAQDAFTTEDSGFDLFAAKHRPTDVGSWIEVGKSRVKVPARSRVIVPFTLSIPPKATPGDHVGGIVASLAATTTDRKGDRVAVDQRVGARVYLRVAGELTPRLAVEDLRTVYHGTANPFGTGSATVTYTLRNTGNVRLAAHQTVRVRDGLGGTAKTAKLRDVPELLPGDAIHVSTSATGVRPAFRDTTTVTVDPEPVRGDIKHRILPRVTRTAAFTAVPWALLALVLVLAAIVAIVVIRRRRGRNSQAVSVRSPRATSGAKQAVGLTAVLLATGALLAGTPTDARAATGGMLAVTPAKGTDTEPITLTAEAPCPTKTANVIARVKGAGFPRDGQIVVGNAPLSTYAKASGGGLAIPLIYTMKDYANIAGFTDLRGTYTFTVSCLKGAFDPTSLKDFTGSLDFERKNAYRDGTKVALPKAAEGTSGGAPATGAPATGGTAAPAPGQQGQPNGLPVPAETPSGSAPAGSAPLDAARAGAAEDSTGSSLNAWAVSGFGVCLLALVAGVALWVRGRRAGAERPDTGE</sequence>
<keyword evidence="2" id="KW-0812">Transmembrane</keyword>
<feature type="region of interest" description="Disordered" evidence="1">
    <location>
        <begin position="503"/>
        <end position="561"/>
    </location>
</feature>
<evidence type="ECO:0000256" key="2">
    <source>
        <dbReference type="SAM" id="Phobius"/>
    </source>
</evidence>
<keyword evidence="2" id="KW-0472">Membrane</keyword>
<evidence type="ECO:0000256" key="1">
    <source>
        <dbReference type="SAM" id="MobiDB-lite"/>
    </source>
</evidence>
<name>A0A3M0I148_9ACTN</name>
<dbReference type="RefSeq" id="WP_121892733.1">
    <property type="nucleotide sequence ID" value="NZ_PENI01000022.1"/>
</dbReference>
<feature type="compositionally biased region" description="Low complexity" evidence="1">
    <location>
        <begin position="504"/>
        <end position="536"/>
    </location>
</feature>
<keyword evidence="3" id="KW-0732">Signal</keyword>
<protein>
    <recommendedName>
        <fullName evidence="6">DUF916 domain-containing protein</fullName>
    </recommendedName>
</protein>
<organism evidence="4 5">
    <name type="scientific">Streptomyces shenzhenensis</name>
    <dbReference type="NCBI Taxonomy" id="943815"/>
    <lineage>
        <taxon>Bacteria</taxon>
        <taxon>Bacillati</taxon>
        <taxon>Actinomycetota</taxon>
        <taxon>Actinomycetes</taxon>
        <taxon>Kitasatosporales</taxon>
        <taxon>Streptomycetaceae</taxon>
        <taxon>Streptomyces</taxon>
    </lineage>
</organism>